<sequence>MKTICPYCGIGCGVEFEKDRITPTKYTTNKGMMCIKAALLPDTLKSKRLINPTLDGKEIDLDKALSILSTYIRRNIKKFSKNSIAFYMGAQIPTEDQYLFVKLGKGFIGTGVFDSNVRLCMASAAYALKYSFGYPLPTANYDDIDKAKTLFIIGANPASSYPVLWNRMLHAKNSDKDKKIIVIDPILTETAEHADYFIKIPPGGDIILLYGLIYYLIFKSRNIDQIENIEDLKNIAMTWYPSKVSQLLSIDEKAIRDVAERIINTNTVFMWGMGINQRSYGTDLGILIATMAMLTDNVYGEGKGVLPLTGQHNSMGAREIGALAGMLPGLRYVNNEDQVREVEDFWQIPRYTISRNYYTITEFYELMEERKIKVLWIIGTNPVISLPRSNKFKELLSYVDLVVTQDAYETETASSSDMVIPVATWSERAGIHTTGDRTVSYMPKIRESNLKADYEIARIVGEKLNFNMNRDLKDIFNELVKITENTPVDYKGIKYGEFSGYKQSKYKPIVLRTKAVEPNYSLQEGFILITGRLLALWNTKYRNNLKLIIINDIEEDEMLISEEDAKELGIKTGDIVEISTRENSLIFRAKTSNRLSKGIIFVPFHWGKANSLMDWKIDKISKEPAFKEIIVSSIKVVRS</sequence>
<keyword evidence="1" id="KW-0004">4Fe-4S</keyword>
<evidence type="ECO:0000256" key="2">
    <source>
        <dbReference type="ARBA" id="ARBA00022723"/>
    </source>
</evidence>
<evidence type="ECO:0000256" key="5">
    <source>
        <dbReference type="ARBA" id="ARBA00023014"/>
    </source>
</evidence>
<evidence type="ECO:0000313" key="8">
    <source>
        <dbReference type="Proteomes" id="UP000440125"/>
    </source>
</evidence>
<dbReference type="AlphaFoldDB" id="A0A6A9QNY2"/>
<keyword evidence="5" id="KW-0411">Iron-sulfur</keyword>
<dbReference type="GO" id="GO:0046872">
    <property type="term" value="F:metal ion binding"/>
    <property type="evidence" value="ECO:0007669"/>
    <property type="project" value="UniProtKB-KW"/>
</dbReference>
<evidence type="ECO:0000313" key="7">
    <source>
        <dbReference type="EMBL" id="MUM64917.1"/>
    </source>
</evidence>
<dbReference type="InterPro" id="IPR006657">
    <property type="entry name" value="MoPterin_dinucl-bd_dom"/>
</dbReference>
<dbReference type="SUPFAM" id="SSF53706">
    <property type="entry name" value="Formate dehydrogenase/DMSO reductase, domains 1-3"/>
    <property type="match status" value="1"/>
</dbReference>
<evidence type="ECO:0000256" key="4">
    <source>
        <dbReference type="ARBA" id="ARBA00023004"/>
    </source>
</evidence>
<name>A0A6A9QNY2_ACIIN</name>
<dbReference type="Proteomes" id="UP000440125">
    <property type="component" value="Unassembled WGS sequence"/>
</dbReference>
<dbReference type="EMBL" id="WFIY01000004">
    <property type="protein sequence ID" value="MUM64917.1"/>
    <property type="molecule type" value="Genomic_DNA"/>
</dbReference>
<dbReference type="Gene3D" id="3.40.50.740">
    <property type="match status" value="1"/>
</dbReference>
<comment type="caution">
    <text evidence="7">The sequence shown here is derived from an EMBL/GenBank/DDBJ whole genome shotgun (WGS) entry which is preliminary data.</text>
</comment>
<dbReference type="GO" id="GO:0051539">
    <property type="term" value="F:4 iron, 4 sulfur cluster binding"/>
    <property type="evidence" value="ECO:0007669"/>
    <property type="project" value="UniProtKB-KW"/>
</dbReference>
<dbReference type="Gene3D" id="3.40.228.10">
    <property type="entry name" value="Dimethylsulfoxide Reductase, domain 2"/>
    <property type="match status" value="1"/>
</dbReference>
<gene>
    <name evidence="7" type="ORF">D1867_06590</name>
</gene>
<dbReference type="Pfam" id="PF00384">
    <property type="entry name" value="Molybdopterin"/>
    <property type="match status" value="1"/>
</dbReference>
<feature type="domain" description="4Fe-4S Mo/W bis-MGD-type" evidence="6">
    <location>
        <begin position="1"/>
        <end position="46"/>
    </location>
</feature>
<dbReference type="OrthoDB" id="23466at2157"/>
<evidence type="ECO:0000256" key="3">
    <source>
        <dbReference type="ARBA" id="ARBA00023002"/>
    </source>
</evidence>
<keyword evidence="4" id="KW-0408">Iron</keyword>
<evidence type="ECO:0000259" key="6">
    <source>
        <dbReference type="SMART" id="SM00926"/>
    </source>
</evidence>
<dbReference type="CDD" id="cd00508">
    <property type="entry name" value="MopB_CT_Fdh-Nap-like"/>
    <property type="match status" value="1"/>
</dbReference>
<protein>
    <submittedName>
        <fullName evidence="7">Molybdopterin-dependent oxidoreductase</fullName>
    </submittedName>
</protein>
<dbReference type="Pfam" id="PF01568">
    <property type="entry name" value="Molydop_binding"/>
    <property type="match status" value="1"/>
</dbReference>
<dbReference type="GO" id="GO:0043546">
    <property type="term" value="F:molybdopterin cofactor binding"/>
    <property type="evidence" value="ECO:0007669"/>
    <property type="project" value="InterPro"/>
</dbReference>
<reference evidence="7 8" key="1">
    <citation type="submission" date="2019-10" db="EMBL/GenBank/DDBJ databases">
        <title>Genome Sequences from Six Type Strain Members of the Archaeal Family Sulfolobaceae: Acidianus ambivalens, Acidianus infernus, Metallosphaera prunae, Stygiolobus azoricus, Sulfolobus metallicus, and Sulfurisphaera ohwakuensis.</title>
        <authorList>
            <person name="Counts J.A."/>
            <person name="Kelly R.M."/>
        </authorList>
    </citation>
    <scope>NUCLEOTIDE SEQUENCE [LARGE SCALE GENOMIC DNA]</scope>
    <source>
        <strain evidence="7 8">DSM 3191</strain>
    </source>
</reference>
<dbReference type="InterPro" id="IPR009010">
    <property type="entry name" value="Asp_de-COase-like_dom_sf"/>
</dbReference>
<keyword evidence="3" id="KW-0560">Oxidoreductase</keyword>
<dbReference type="SMART" id="SM00926">
    <property type="entry name" value="Molybdop_Fe4S4"/>
    <property type="match status" value="1"/>
</dbReference>
<dbReference type="InterPro" id="IPR006963">
    <property type="entry name" value="Mopterin_OxRdtase_4Fe-4S_dom"/>
</dbReference>
<dbReference type="RefSeq" id="WP_155863295.1">
    <property type="nucleotide sequence ID" value="NZ_WFIY01000004.1"/>
</dbReference>
<dbReference type="PANTHER" id="PTHR43105:SF9">
    <property type="entry name" value="NADPH-FE(3+) OXIDOREDUCTASE SUBUNIT ALPHA"/>
    <property type="match status" value="1"/>
</dbReference>
<keyword evidence="2" id="KW-0479">Metal-binding</keyword>
<dbReference type="GO" id="GO:0016491">
    <property type="term" value="F:oxidoreductase activity"/>
    <property type="evidence" value="ECO:0007669"/>
    <property type="project" value="UniProtKB-KW"/>
</dbReference>
<dbReference type="InterPro" id="IPR006656">
    <property type="entry name" value="Mopterin_OxRdtase"/>
</dbReference>
<proteinExistence type="predicted"/>
<organism evidence="7 8">
    <name type="scientific">Acidianus infernus</name>
    <dbReference type="NCBI Taxonomy" id="12915"/>
    <lineage>
        <taxon>Archaea</taxon>
        <taxon>Thermoproteota</taxon>
        <taxon>Thermoprotei</taxon>
        <taxon>Sulfolobales</taxon>
        <taxon>Sulfolobaceae</taxon>
        <taxon>Acidianus</taxon>
    </lineage>
</organism>
<keyword evidence="8" id="KW-1185">Reference proteome</keyword>
<dbReference type="InterPro" id="IPR050123">
    <property type="entry name" value="Prok_molybdopt-oxidoreductase"/>
</dbReference>
<dbReference type="Gene3D" id="2.20.25.90">
    <property type="entry name" value="ADC-like domains"/>
    <property type="match status" value="1"/>
</dbReference>
<evidence type="ECO:0000256" key="1">
    <source>
        <dbReference type="ARBA" id="ARBA00022485"/>
    </source>
</evidence>
<dbReference type="GO" id="GO:0016020">
    <property type="term" value="C:membrane"/>
    <property type="evidence" value="ECO:0007669"/>
    <property type="project" value="TreeGrafter"/>
</dbReference>
<dbReference type="Pfam" id="PF04879">
    <property type="entry name" value="Molybdop_Fe4S4"/>
    <property type="match status" value="1"/>
</dbReference>
<accession>A0A6A9QNY2</accession>
<dbReference type="PANTHER" id="PTHR43105">
    <property type="entry name" value="RESPIRATORY NITRATE REDUCTASE"/>
    <property type="match status" value="1"/>
</dbReference>
<dbReference type="SUPFAM" id="SSF50692">
    <property type="entry name" value="ADC-like"/>
    <property type="match status" value="1"/>
</dbReference>
<dbReference type="Gene3D" id="2.40.40.20">
    <property type="match status" value="1"/>
</dbReference>